<evidence type="ECO:0000256" key="1">
    <source>
        <dbReference type="SAM" id="MobiDB-lite"/>
    </source>
</evidence>
<feature type="compositionally biased region" description="Acidic residues" evidence="1">
    <location>
        <begin position="83"/>
        <end position="95"/>
    </location>
</feature>
<accession>A0ABR1GJN3</accession>
<evidence type="ECO:0000313" key="2">
    <source>
        <dbReference type="EMBL" id="KAK7398314.1"/>
    </source>
</evidence>
<proteinExistence type="predicted"/>
<protein>
    <submittedName>
        <fullName evidence="2">Uncharacterized protein</fullName>
    </submittedName>
</protein>
<sequence>MSMPVDLAHAHSAQARARDLTIELLKCLAHTTSLTGGALESASDEGNDSNIDTHDDIGGIDDDDENKEEDSVGFGSDPNDGKEGDDEDGDCFEIEENNGSAAGEHVKCHEDMKRSIAEQERATADLQTDLSPPRKRSKTQAHNSAILSTYGDLITESDDANDPMFEAGITVQQVQKIPQPLTNPGELVDAGIFRLPTSGIPADAMVMSRGFMSPPGPSRGSIFGTQNIGFPFAEESHSEARGALFYTSRLGGSWSHADTNHYQFSEGSLPTMALEPQSNDFLPAEEMMMGNGRTVHGVAANAYK</sequence>
<dbReference type="Proteomes" id="UP001498476">
    <property type="component" value="Unassembled WGS sequence"/>
</dbReference>
<keyword evidence="3" id="KW-1185">Reference proteome</keyword>
<organism evidence="2 3">
    <name type="scientific">Neonectria punicea</name>
    <dbReference type="NCBI Taxonomy" id="979145"/>
    <lineage>
        <taxon>Eukaryota</taxon>
        <taxon>Fungi</taxon>
        <taxon>Dikarya</taxon>
        <taxon>Ascomycota</taxon>
        <taxon>Pezizomycotina</taxon>
        <taxon>Sordariomycetes</taxon>
        <taxon>Hypocreomycetidae</taxon>
        <taxon>Hypocreales</taxon>
        <taxon>Nectriaceae</taxon>
        <taxon>Neonectria</taxon>
    </lineage>
</organism>
<reference evidence="2 3" key="1">
    <citation type="journal article" date="2025" name="Microbiol. Resour. Announc.">
        <title>Draft genome sequences for Neonectria magnoliae and Neonectria punicea, canker pathogens of Liriodendron tulipifera and Acer saccharum in West Virginia.</title>
        <authorList>
            <person name="Petronek H.M."/>
            <person name="Kasson M.T."/>
            <person name="Metheny A.M."/>
            <person name="Stauder C.M."/>
            <person name="Lovett B."/>
            <person name="Lynch S.C."/>
            <person name="Garnas J.R."/>
            <person name="Kasson L.R."/>
            <person name="Stajich J.E."/>
        </authorList>
    </citation>
    <scope>NUCLEOTIDE SEQUENCE [LARGE SCALE GENOMIC DNA]</scope>
    <source>
        <strain evidence="2 3">NRRL 64653</strain>
    </source>
</reference>
<dbReference type="EMBL" id="JAZAVJ010000350">
    <property type="protein sequence ID" value="KAK7398314.1"/>
    <property type="molecule type" value="Genomic_DNA"/>
</dbReference>
<comment type="caution">
    <text evidence="2">The sequence shown here is derived from an EMBL/GenBank/DDBJ whole genome shotgun (WGS) entry which is preliminary data.</text>
</comment>
<evidence type="ECO:0000313" key="3">
    <source>
        <dbReference type="Proteomes" id="UP001498476"/>
    </source>
</evidence>
<name>A0ABR1GJN3_9HYPO</name>
<feature type="compositionally biased region" description="Acidic residues" evidence="1">
    <location>
        <begin position="58"/>
        <end position="68"/>
    </location>
</feature>
<feature type="region of interest" description="Disordered" evidence="1">
    <location>
        <begin position="37"/>
        <end position="95"/>
    </location>
</feature>
<gene>
    <name evidence="2" type="ORF">QQX98_012315</name>
</gene>